<dbReference type="AlphaFoldDB" id="A0A2G5DRH1"/>
<organism evidence="3 4">
    <name type="scientific">Aquilegia coerulea</name>
    <name type="common">Rocky mountain columbine</name>
    <dbReference type="NCBI Taxonomy" id="218851"/>
    <lineage>
        <taxon>Eukaryota</taxon>
        <taxon>Viridiplantae</taxon>
        <taxon>Streptophyta</taxon>
        <taxon>Embryophyta</taxon>
        <taxon>Tracheophyta</taxon>
        <taxon>Spermatophyta</taxon>
        <taxon>Magnoliopsida</taxon>
        <taxon>Ranunculales</taxon>
        <taxon>Ranunculaceae</taxon>
        <taxon>Thalictroideae</taxon>
        <taxon>Aquilegia</taxon>
    </lineage>
</organism>
<feature type="domain" description="VAN3-binding protein-like auxin canalisation" evidence="1">
    <location>
        <begin position="11"/>
        <end position="249"/>
    </location>
</feature>
<dbReference type="Proteomes" id="UP000230069">
    <property type="component" value="Unassembled WGS sequence"/>
</dbReference>
<dbReference type="STRING" id="218851.A0A2G5DRH1"/>
<dbReference type="PANTHER" id="PTHR31351:SF25">
    <property type="entry name" value="AUXIN CANALIZATION PROTEIN (DUF828)"/>
    <property type="match status" value="1"/>
</dbReference>
<dbReference type="OrthoDB" id="786244at2759"/>
<dbReference type="Pfam" id="PF05703">
    <property type="entry name" value="Auxin_canalis"/>
    <property type="match status" value="1"/>
</dbReference>
<keyword evidence="4" id="KW-1185">Reference proteome</keyword>
<evidence type="ECO:0000259" key="2">
    <source>
        <dbReference type="Pfam" id="PF08458"/>
    </source>
</evidence>
<gene>
    <name evidence="3" type="ORF">AQUCO_01600398v1</name>
</gene>
<proteinExistence type="predicted"/>
<name>A0A2G5DRH1_AQUCA</name>
<dbReference type="InterPro" id="IPR013666">
    <property type="entry name" value="PH_pln"/>
</dbReference>
<dbReference type="InterPro" id="IPR040269">
    <property type="entry name" value="VAB"/>
</dbReference>
<dbReference type="InterPro" id="IPR008546">
    <property type="entry name" value="VAN3-bd-like_auxin_canal"/>
</dbReference>
<reference evidence="3 4" key="1">
    <citation type="submission" date="2017-09" db="EMBL/GenBank/DDBJ databases">
        <title>WGS assembly of Aquilegia coerulea Goldsmith.</title>
        <authorList>
            <person name="Hodges S."/>
            <person name="Kramer E."/>
            <person name="Nordborg M."/>
            <person name="Tomkins J."/>
            <person name="Borevitz J."/>
            <person name="Derieg N."/>
            <person name="Yan J."/>
            <person name="Mihaltcheva S."/>
            <person name="Hayes R.D."/>
            <person name="Rokhsar D."/>
        </authorList>
    </citation>
    <scope>NUCLEOTIDE SEQUENCE [LARGE SCALE GENOMIC DNA]</scope>
    <source>
        <strain evidence="4">cv. Goldsmith</strain>
    </source>
</reference>
<evidence type="ECO:0000313" key="4">
    <source>
        <dbReference type="Proteomes" id="UP000230069"/>
    </source>
</evidence>
<protein>
    <recommendedName>
        <fullName evidence="5">Pleckstrin-like plant domain-containing protein</fullName>
    </recommendedName>
</protein>
<evidence type="ECO:0008006" key="5">
    <source>
        <dbReference type="Google" id="ProtNLM"/>
    </source>
</evidence>
<evidence type="ECO:0000313" key="3">
    <source>
        <dbReference type="EMBL" id="PIA46099.1"/>
    </source>
</evidence>
<feature type="domain" description="Pleckstrin-like plant" evidence="2">
    <location>
        <begin position="274"/>
        <end position="370"/>
    </location>
</feature>
<dbReference type="FunCoup" id="A0A2G5DRH1">
    <property type="interactions" value="195"/>
</dbReference>
<accession>A0A2G5DRH1</accession>
<dbReference type="EMBL" id="KZ305033">
    <property type="protein sequence ID" value="PIA46099.1"/>
    <property type="molecule type" value="Genomic_DNA"/>
</dbReference>
<dbReference type="Pfam" id="PF08458">
    <property type="entry name" value="PH_2"/>
    <property type="match status" value="1"/>
</dbReference>
<dbReference type="PANTHER" id="PTHR31351">
    <property type="entry name" value="EXPRESSED PROTEIN"/>
    <property type="match status" value="1"/>
</dbReference>
<evidence type="ECO:0000259" key="1">
    <source>
        <dbReference type="Pfam" id="PF05703"/>
    </source>
</evidence>
<dbReference type="InParanoid" id="A0A2G5DRH1"/>
<sequence length="383" mass="43101">MGSDFKLTALPQSPFEPMDFLSRDWCNSTIQVYHPMPQDQALVLQEHPINTSVNSFKAAPLPKMEKNANMDVPPWKGKDIKSWIWLQQAMHPEINYNRKKWLTWKIAPFKNISIKKWLKEIKQKRKEDDRLQRADVHAALSVAGLAAALAAVAAENNKNDQTNSNEEAVVANAAALVASQCAKMAEAMGAKPEQLSTIMGSAMTSSSANELLSLTAAAATSLRGAATLRARPGRKDRFNSTTPVIPIEDSPKIDFDFVKFRSMLAKGDDLNIIKSDGTNVYRSVSTILNREAKVILKIRKINILTAFTSTKEYIVINLHAELYKDSFSARCTSYYVVLTTNRGTIKLDMEDDYDRYSMWAQTINHMLMLSTTYTGYELQFYRN</sequence>